<name>A0A225V9Z2_9STRA</name>
<evidence type="ECO:0000313" key="1">
    <source>
        <dbReference type="EMBL" id="OWZ02331.1"/>
    </source>
</evidence>
<dbReference type="AlphaFoldDB" id="A0A225V9Z2"/>
<dbReference type="OrthoDB" id="121492at2759"/>
<reference evidence="2" key="1">
    <citation type="submission" date="2017-03" db="EMBL/GenBank/DDBJ databases">
        <title>Phytopthora megakarya and P. palmivora, two closely related causual agents of cacao black pod achieved similar genome size and gene model numbers by different mechanisms.</title>
        <authorList>
            <person name="Ali S."/>
            <person name="Shao J."/>
            <person name="Larry D.J."/>
            <person name="Kronmiller B."/>
            <person name="Shen D."/>
            <person name="Strem M.D."/>
            <person name="Melnick R.L."/>
            <person name="Guiltinan M.J."/>
            <person name="Tyler B.M."/>
            <person name="Meinhardt L.W."/>
            <person name="Bailey B.A."/>
        </authorList>
    </citation>
    <scope>NUCLEOTIDE SEQUENCE [LARGE SCALE GENOMIC DNA]</scope>
    <source>
        <strain evidence="2">zdho120</strain>
    </source>
</reference>
<gene>
    <name evidence="1" type="ORF">PHMEG_00026123</name>
</gene>
<dbReference type="Pfam" id="PF14223">
    <property type="entry name" value="Retrotran_gag_2"/>
    <property type="match status" value="1"/>
</dbReference>
<evidence type="ECO:0008006" key="3">
    <source>
        <dbReference type="Google" id="ProtNLM"/>
    </source>
</evidence>
<comment type="caution">
    <text evidence="1">The sequence shown here is derived from an EMBL/GenBank/DDBJ whole genome shotgun (WGS) entry which is preliminary data.</text>
</comment>
<evidence type="ECO:0000313" key="2">
    <source>
        <dbReference type="Proteomes" id="UP000198211"/>
    </source>
</evidence>
<accession>A0A225V9Z2</accession>
<proteinExistence type="predicted"/>
<dbReference type="Proteomes" id="UP000198211">
    <property type="component" value="Unassembled WGS sequence"/>
</dbReference>
<dbReference type="EMBL" id="NBNE01006240">
    <property type="protein sequence ID" value="OWZ02331.1"/>
    <property type="molecule type" value="Genomic_DNA"/>
</dbReference>
<protein>
    <recommendedName>
        <fullName evidence="3">Polyprotein</fullName>
    </recommendedName>
</protein>
<keyword evidence="2" id="KW-1185">Reference proteome</keyword>
<sequence length="161" mass="18363">MDRLKKKFMGNTYLKYAEETSKLSRFRLKPNESLPDHLSEMRRLMETIAEVGGPLDEYARPALLIVSLPRDYEHVVQTFLASHKSENADDPPNYEQLELALEMGYGHRQGRRVRAQKEKMKTKPFTQVAVFVVEAGVNAGVALVFEDRVAVDMLVVAVVKR</sequence>
<organism evidence="1 2">
    <name type="scientific">Phytophthora megakarya</name>
    <dbReference type="NCBI Taxonomy" id="4795"/>
    <lineage>
        <taxon>Eukaryota</taxon>
        <taxon>Sar</taxon>
        <taxon>Stramenopiles</taxon>
        <taxon>Oomycota</taxon>
        <taxon>Peronosporomycetes</taxon>
        <taxon>Peronosporales</taxon>
        <taxon>Peronosporaceae</taxon>
        <taxon>Phytophthora</taxon>
    </lineage>
</organism>